<gene>
    <name evidence="2" type="ORF">CKM354_000901800</name>
</gene>
<evidence type="ECO:0000256" key="1">
    <source>
        <dbReference type="SAM" id="SignalP"/>
    </source>
</evidence>
<evidence type="ECO:0000313" key="3">
    <source>
        <dbReference type="Proteomes" id="UP000825890"/>
    </source>
</evidence>
<sequence>MQFPNTVLLILGFTGLSVLARHSVEPRQNDVPECINGVEGNVGKIYDFGAECADNCFANETEGGYRGTCKGRCQPFGRPEPQFECRGSPRALLGGSIDLGVAFNQ</sequence>
<evidence type="ECO:0000313" key="2">
    <source>
        <dbReference type="EMBL" id="GIZ45870.1"/>
    </source>
</evidence>
<organism evidence="2 3">
    <name type="scientific">Cercospora kikuchii</name>
    <dbReference type="NCBI Taxonomy" id="84275"/>
    <lineage>
        <taxon>Eukaryota</taxon>
        <taxon>Fungi</taxon>
        <taxon>Dikarya</taxon>
        <taxon>Ascomycota</taxon>
        <taxon>Pezizomycotina</taxon>
        <taxon>Dothideomycetes</taxon>
        <taxon>Dothideomycetidae</taxon>
        <taxon>Mycosphaerellales</taxon>
        <taxon>Mycosphaerellaceae</taxon>
        <taxon>Cercospora</taxon>
    </lineage>
</organism>
<protein>
    <submittedName>
        <fullName evidence="2">Uncharacterized protein</fullName>
    </submittedName>
</protein>
<dbReference type="EMBL" id="BOLY01000006">
    <property type="protein sequence ID" value="GIZ45870.1"/>
    <property type="molecule type" value="Genomic_DNA"/>
</dbReference>
<keyword evidence="1" id="KW-0732">Signal</keyword>
<proteinExistence type="predicted"/>
<name>A0A9P3FK31_9PEZI</name>
<comment type="caution">
    <text evidence="2">The sequence shown here is derived from an EMBL/GenBank/DDBJ whole genome shotgun (WGS) entry which is preliminary data.</text>
</comment>
<accession>A0A9P3FK31</accession>
<keyword evidence="3" id="KW-1185">Reference proteome</keyword>
<feature type="chain" id="PRO_5040230756" evidence="1">
    <location>
        <begin position="21"/>
        <end position="105"/>
    </location>
</feature>
<dbReference type="GeneID" id="68294593"/>
<dbReference type="RefSeq" id="XP_044660357.1">
    <property type="nucleotide sequence ID" value="XM_044804422.1"/>
</dbReference>
<dbReference type="AlphaFoldDB" id="A0A9P3FK31"/>
<feature type="signal peptide" evidence="1">
    <location>
        <begin position="1"/>
        <end position="20"/>
    </location>
</feature>
<dbReference type="Proteomes" id="UP000825890">
    <property type="component" value="Unassembled WGS sequence"/>
</dbReference>
<reference evidence="2 3" key="1">
    <citation type="submission" date="2021-01" db="EMBL/GenBank/DDBJ databases">
        <title>Cercospora kikuchii MAFF 305040 whole genome shotgun sequence.</title>
        <authorList>
            <person name="Kashiwa T."/>
            <person name="Suzuki T."/>
        </authorList>
    </citation>
    <scope>NUCLEOTIDE SEQUENCE [LARGE SCALE GENOMIC DNA]</scope>
    <source>
        <strain evidence="2 3">MAFF 305040</strain>
    </source>
</reference>